<keyword evidence="6 18" id="KW-0808">Transferase</keyword>
<comment type="cofactor">
    <cofactor evidence="15">
        <name>Mg(2+)</name>
        <dbReference type="ChEBI" id="CHEBI:18420"/>
    </cofactor>
    <text evidence="15">Binds 1 Mg(2+) ion per subunit. Can also utilize other divalent metal cations, such as Ca(2+), Mn(2+) and Co(2+).</text>
</comment>
<dbReference type="GO" id="GO:0004802">
    <property type="term" value="F:transketolase activity"/>
    <property type="evidence" value="ECO:0007669"/>
    <property type="project" value="UniProtKB-UniRule"/>
</dbReference>
<comment type="cofactor">
    <cofactor evidence="1">
        <name>Ca(2+)</name>
        <dbReference type="ChEBI" id="CHEBI:29108"/>
    </cofactor>
</comment>
<evidence type="ECO:0000313" key="19">
    <source>
        <dbReference type="Proteomes" id="UP000015380"/>
    </source>
</evidence>
<evidence type="ECO:0000256" key="6">
    <source>
        <dbReference type="ARBA" id="ARBA00022679"/>
    </source>
</evidence>
<evidence type="ECO:0000256" key="11">
    <source>
        <dbReference type="NCBIfam" id="TIGR00232"/>
    </source>
</evidence>
<feature type="binding site" evidence="13">
    <location>
        <position position="524"/>
    </location>
    <ligand>
        <name>substrate</name>
    </ligand>
</feature>
<feature type="binding site" evidence="13">
    <location>
        <position position="473"/>
    </location>
    <ligand>
        <name>substrate</name>
    </ligand>
</feature>
<evidence type="ECO:0000256" key="5">
    <source>
        <dbReference type="ARBA" id="ARBA00013152"/>
    </source>
</evidence>
<name>S5TUL4_9GAMM</name>
<feature type="binding site" evidence="15">
    <location>
        <position position="190"/>
    </location>
    <ligand>
        <name>Mg(2+)</name>
        <dbReference type="ChEBI" id="CHEBI:18420"/>
    </ligand>
</feature>
<dbReference type="FunFam" id="3.40.50.970:FF:000004">
    <property type="entry name" value="Transketolase"/>
    <property type="match status" value="1"/>
</dbReference>
<comment type="catalytic activity">
    <reaction evidence="10">
        <text>D-sedoheptulose 7-phosphate + D-glyceraldehyde 3-phosphate = aldehydo-D-ribose 5-phosphate + D-xylulose 5-phosphate</text>
        <dbReference type="Rhea" id="RHEA:10508"/>
        <dbReference type="ChEBI" id="CHEBI:57483"/>
        <dbReference type="ChEBI" id="CHEBI:57737"/>
        <dbReference type="ChEBI" id="CHEBI:58273"/>
        <dbReference type="ChEBI" id="CHEBI:59776"/>
        <dbReference type="EC" id="2.2.1.1"/>
    </reaction>
</comment>
<sequence>MSPRPSRQTLANAIRVLSMDAVQQANSGHPGAPMGMADIAEVLWNDFLSHNPANPHWVNRDRFVLSNGHGSMLLYSLLHLSGYDLDIEDIRNFRQLHSKTPGHPEYGYAPGVETTTGPLGQGISNAVGMALAEKVLAAQFNQPNFKVVDHYTYTFMGDGCLMEGISHEACSYAGTLGLGKLIAFWDDNGISIDGDVEGWFTDDTPARFEAYGWQVVRDVDGHNANDIKQAIEQAQKETNKPTLICCKTVIGSGAPNKEGTHHVHGAPLGAEEIAATRKALGWTAPAFEIPAEVKNAWDANDKGEQAEAQWEELLEAYVAEYPDLADELLRRLSGELSADWAEKSEAFVQAAQQAGETIASRKASLNTLNGYGPLLPELLGGSADLTGSNLTKWSGCTDVDGTNANGNYLHYGVREFGMSAIQNGIALHGGFIPYGATFLTFSDYARNAVRMAALMKLRNIFVFTHDSIGLGEDGPTHQSVEHVSSLRLIPNLDVWRPCDAVESAVAWKYAVENESTPSALIFTRQNVQHQPRTADQVAAISKGGYILKDCEGEPQVILMATGSEVELATTAADVLAAEGVKVRVLSMPCTDLFDRQDMAYKESILPASVTARVAIEAGSTSLWYKYVGLQGAVIGLDRFGESAPAKELFEYFGITAEKLVEAAKNLI</sequence>
<dbReference type="Gene3D" id="3.40.50.920">
    <property type="match status" value="1"/>
</dbReference>
<keyword evidence="19" id="KW-1185">Reference proteome</keyword>
<dbReference type="InterPro" id="IPR005478">
    <property type="entry name" value="Transketolase_bac-like"/>
</dbReference>
<dbReference type="CDD" id="cd07033">
    <property type="entry name" value="TPP_PYR_DXS_TK_like"/>
    <property type="match status" value="1"/>
</dbReference>
<feature type="binding site" evidence="14">
    <location>
        <position position="188"/>
    </location>
    <ligand>
        <name>thiamine diphosphate</name>
        <dbReference type="ChEBI" id="CHEBI:58937"/>
    </ligand>
</feature>
<dbReference type="KEGG" id="cza:CYCME_0371"/>
<dbReference type="SMART" id="SM00861">
    <property type="entry name" value="Transket_pyr"/>
    <property type="match status" value="1"/>
</dbReference>
<accession>S5TUL4</accession>
<dbReference type="InterPro" id="IPR005475">
    <property type="entry name" value="Transketolase-like_Pyr-bd"/>
</dbReference>
<feature type="site" description="Important for catalytic activity" evidence="16">
    <location>
        <position position="29"/>
    </location>
</feature>
<feature type="site" description="Important for catalytic activity" evidence="16">
    <location>
        <position position="264"/>
    </location>
</feature>
<dbReference type="AlphaFoldDB" id="S5TUL4"/>
<dbReference type="InterPro" id="IPR033247">
    <property type="entry name" value="Transketolase_fam"/>
</dbReference>
<keyword evidence="8 15" id="KW-0460">Magnesium</keyword>
<evidence type="ECO:0000256" key="13">
    <source>
        <dbReference type="PIRSR" id="PIRSR605478-2"/>
    </source>
</evidence>
<feature type="binding site" evidence="13">
    <location>
        <position position="264"/>
    </location>
    <ligand>
        <name>substrate</name>
    </ligand>
</feature>
<evidence type="ECO:0000256" key="14">
    <source>
        <dbReference type="PIRSR" id="PIRSR605478-3"/>
    </source>
</evidence>
<evidence type="ECO:0000256" key="10">
    <source>
        <dbReference type="ARBA" id="ARBA00049473"/>
    </source>
</evidence>
<dbReference type="Gene3D" id="3.40.50.970">
    <property type="match status" value="2"/>
</dbReference>
<dbReference type="InterPro" id="IPR055152">
    <property type="entry name" value="Transketolase-like_C_2"/>
</dbReference>
<feature type="binding site" evidence="13">
    <location>
        <position position="361"/>
    </location>
    <ligand>
        <name>substrate</name>
    </ligand>
</feature>
<evidence type="ECO:0000313" key="18">
    <source>
        <dbReference type="EMBL" id="AGS38713.1"/>
    </source>
</evidence>
<dbReference type="NCBIfam" id="TIGR00232">
    <property type="entry name" value="tktlase_bact"/>
    <property type="match status" value="1"/>
</dbReference>
<evidence type="ECO:0000256" key="9">
    <source>
        <dbReference type="ARBA" id="ARBA00023052"/>
    </source>
</evidence>
<comment type="similarity">
    <text evidence="3">Belongs to the transketolase family.</text>
</comment>
<dbReference type="eggNOG" id="COG0021">
    <property type="taxonomic scope" value="Bacteria"/>
</dbReference>
<keyword evidence="9 14" id="KW-0786">Thiamine pyrophosphate</keyword>
<dbReference type="SUPFAM" id="SSF52922">
    <property type="entry name" value="TK C-terminal domain-like"/>
    <property type="match status" value="1"/>
</dbReference>
<evidence type="ECO:0000256" key="7">
    <source>
        <dbReference type="ARBA" id="ARBA00022723"/>
    </source>
</evidence>
<dbReference type="GO" id="GO:0005829">
    <property type="term" value="C:cytosol"/>
    <property type="evidence" value="ECO:0007669"/>
    <property type="project" value="TreeGrafter"/>
</dbReference>
<feature type="binding site" evidence="14">
    <location>
        <position position="264"/>
    </location>
    <ligand>
        <name>thiamine diphosphate</name>
        <dbReference type="ChEBI" id="CHEBI:58937"/>
    </ligand>
</feature>
<evidence type="ECO:0000256" key="12">
    <source>
        <dbReference type="PIRSR" id="PIRSR605478-1"/>
    </source>
</evidence>
<dbReference type="EC" id="2.2.1.1" evidence="5 11"/>
<feature type="binding site" evidence="14">
    <location>
        <position position="69"/>
    </location>
    <ligand>
        <name>thiamine diphosphate</name>
        <dbReference type="ChEBI" id="CHEBI:58937"/>
    </ligand>
</feature>
<keyword evidence="7 15" id="KW-0479">Metal-binding</keyword>
<feature type="binding site" evidence="13">
    <location>
        <position position="388"/>
    </location>
    <ligand>
        <name>substrate</name>
    </ligand>
</feature>
<evidence type="ECO:0000256" key="2">
    <source>
        <dbReference type="ARBA" id="ARBA00001941"/>
    </source>
</evidence>
<comment type="cofactor">
    <cofactor evidence="2">
        <name>Co(2+)</name>
        <dbReference type="ChEBI" id="CHEBI:48828"/>
    </cofactor>
</comment>
<dbReference type="Proteomes" id="UP000015380">
    <property type="component" value="Chromosome"/>
</dbReference>
<protein>
    <recommendedName>
        <fullName evidence="5 11">Transketolase</fullName>
        <ecNumber evidence="5 11">2.2.1.1</ecNumber>
    </recommendedName>
</protein>
<reference evidence="19" key="2">
    <citation type="journal article" date="2016" name="Environ. Microbiol. Rep.">
        <title>Analysis of defence systems and a conjugative IncP-1 plasmid in the marine polyaromatic hydrocarbons-degrading bacterium Cycloclasticus sp. 78-ME.</title>
        <authorList>
            <person name="Yakimov M.M."/>
            <person name="Crisafi F."/>
            <person name="Messina E."/>
            <person name="Smedile F."/>
            <person name="Lopatina A."/>
            <person name="Denaro R."/>
            <person name="Pieper D.H."/>
            <person name="Golyshin P.N."/>
            <person name="Giuliano L."/>
        </authorList>
    </citation>
    <scope>NUCLEOTIDE SEQUENCE [LARGE SCALE GENOMIC DNA]</scope>
    <source>
        <strain evidence="19">78-ME</strain>
    </source>
</reference>
<dbReference type="GO" id="GO:0046872">
    <property type="term" value="F:metal ion binding"/>
    <property type="evidence" value="ECO:0007669"/>
    <property type="project" value="UniProtKB-KW"/>
</dbReference>
<feature type="binding site" evidence="15">
    <location>
        <position position="158"/>
    </location>
    <ligand>
        <name>Mg(2+)</name>
        <dbReference type="ChEBI" id="CHEBI:18420"/>
    </ligand>
</feature>
<comment type="subunit">
    <text evidence="4">Homodimer.</text>
</comment>
<dbReference type="PROSITE" id="PS00801">
    <property type="entry name" value="TRANSKETOLASE_1"/>
    <property type="match status" value="1"/>
</dbReference>
<feature type="active site" description="Proton donor" evidence="12">
    <location>
        <position position="415"/>
    </location>
</feature>
<evidence type="ECO:0000256" key="3">
    <source>
        <dbReference type="ARBA" id="ARBA00007131"/>
    </source>
</evidence>
<comment type="cofactor">
    <cofactor evidence="14">
        <name>thiamine diphosphate</name>
        <dbReference type="ChEBI" id="CHEBI:58937"/>
    </cofactor>
    <text evidence="14">Binds 1 thiamine pyrophosphate per subunit. During the reaction, the substrate forms a covalent intermediate with the cofactor.</text>
</comment>
<dbReference type="PATRIC" id="fig|1198232.3.peg.375"/>
<reference evidence="18 19" key="1">
    <citation type="submission" date="2013-05" db="EMBL/GenBank/DDBJ databases">
        <title>Between feast and famine: a lifestyle of most important marine PAH-degrading bacterium Cycloclasticus sp. 7ME.</title>
        <authorList>
            <person name="Yakimov M.M."/>
            <person name="Messina E."/>
            <person name="Genovese M."/>
            <person name="Denaro R."/>
            <person name="Crisafi F."/>
            <person name="Russo D."/>
            <person name="Cappello S."/>
            <person name="Santisi S."/>
            <person name="Smedile F."/>
            <person name="Golyshina O.V."/>
            <person name="Tran H."/>
            <person name="Pieper D.H."/>
            <person name="Golyshin P.N."/>
            <person name="Giuliano L."/>
        </authorList>
    </citation>
    <scope>NUCLEOTIDE SEQUENCE [LARGE SCALE GENOMIC DNA]</scope>
    <source>
        <strain evidence="18 19">78-ME</strain>
    </source>
</reference>
<feature type="binding site" evidence="13">
    <location>
        <position position="29"/>
    </location>
    <ligand>
        <name>substrate</name>
    </ligand>
</feature>
<dbReference type="Pfam" id="PF22613">
    <property type="entry name" value="Transketolase_C_1"/>
    <property type="match status" value="1"/>
</dbReference>
<dbReference type="GO" id="GO:0009052">
    <property type="term" value="P:pentose-phosphate shunt, non-oxidative branch"/>
    <property type="evidence" value="ECO:0007669"/>
    <property type="project" value="UniProtKB-ARBA"/>
</dbReference>
<dbReference type="PANTHER" id="PTHR43522">
    <property type="entry name" value="TRANSKETOLASE"/>
    <property type="match status" value="1"/>
</dbReference>
<evidence type="ECO:0000256" key="4">
    <source>
        <dbReference type="ARBA" id="ARBA00011738"/>
    </source>
</evidence>
<feature type="binding site" evidence="13">
    <location>
        <position position="465"/>
    </location>
    <ligand>
        <name>substrate</name>
    </ligand>
</feature>
<dbReference type="FunFam" id="3.40.50.920:FF:000003">
    <property type="entry name" value="Transketolase"/>
    <property type="match status" value="1"/>
</dbReference>
<dbReference type="FunFam" id="3.40.50.970:FF:000003">
    <property type="entry name" value="Transketolase"/>
    <property type="match status" value="1"/>
</dbReference>
<feature type="binding site" evidence="14">
    <location>
        <position position="159"/>
    </location>
    <ligand>
        <name>thiamine diphosphate</name>
        <dbReference type="ChEBI" id="CHEBI:58937"/>
    </ligand>
</feature>
<dbReference type="InterPro" id="IPR005474">
    <property type="entry name" value="Transketolase_N"/>
</dbReference>
<dbReference type="EMBL" id="CP005996">
    <property type="protein sequence ID" value="AGS38713.1"/>
    <property type="molecule type" value="Genomic_DNA"/>
</dbReference>
<feature type="binding site" evidence="14">
    <location>
        <begin position="117"/>
        <end position="119"/>
    </location>
    <ligand>
        <name>thiamine diphosphate</name>
        <dbReference type="ChEBI" id="CHEBI:58937"/>
    </ligand>
</feature>
<feature type="binding site" evidence="15">
    <location>
        <position position="188"/>
    </location>
    <ligand>
        <name>Mg(2+)</name>
        <dbReference type="ChEBI" id="CHEBI:18420"/>
    </ligand>
</feature>
<feature type="binding site" evidence="13">
    <location>
        <position position="477"/>
    </location>
    <ligand>
        <name>substrate</name>
    </ligand>
</feature>
<dbReference type="InterPro" id="IPR049557">
    <property type="entry name" value="Transketolase_CS"/>
</dbReference>
<feature type="binding site" evidence="14">
    <location>
        <position position="441"/>
    </location>
    <ligand>
        <name>thiamine diphosphate</name>
        <dbReference type="ChEBI" id="CHEBI:58937"/>
    </ligand>
</feature>
<evidence type="ECO:0000256" key="1">
    <source>
        <dbReference type="ARBA" id="ARBA00001913"/>
    </source>
</evidence>
<dbReference type="InterPro" id="IPR009014">
    <property type="entry name" value="Transketo_C/PFOR_II"/>
</dbReference>
<dbReference type="CDD" id="cd02012">
    <property type="entry name" value="TPP_TK"/>
    <property type="match status" value="1"/>
</dbReference>
<dbReference type="SUPFAM" id="SSF52518">
    <property type="entry name" value="Thiamin diphosphate-binding fold (THDP-binding)"/>
    <property type="match status" value="2"/>
</dbReference>
<proteinExistence type="inferred from homology"/>
<organism evidence="18 19">
    <name type="scientific">Cycloclasticus zancles 78-ME</name>
    <dbReference type="NCBI Taxonomy" id="1198232"/>
    <lineage>
        <taxon>Bacteria</taxon>
        <taxon>Pseudomonadati</taxon>
        <taxon>Pseudomonadota</taxon>
        <taxon>Gammaproteobacteria</taxon>
        <taxon>Thiotrichales</taxon>
        <taxon>Piscirickettsiaceae</taxon>
        <taxon>Cycloclasticus</taxon>
    </lineage>
</organism>
<dbReference type="PANTHER" id="PTHR43522:SF2">
    <property type="entry name" value="TRANSKETOLASE 1-RELATED"/>
    <property type="match status" value="1"/>
</dbReference>
<dbReference type="InterPro" id="IPR029061">
    <property type="entry name" value="THDP-binding"/>
</dbReference>
<feature type="domain" description="Transketolase-like pyrimidine-binding" evidence="17">
    <location>
        <begin position="358"/>
        <end position="529"/>
    </location>
</feature>
<evidence type="ECO:0000256" key="8">
    <source>
        <dbReference type="ARBA" id="ARBA00022842"/>
    </source>
</evidence>
<dbReference type="Pfam" id="PF02779">
    <property type="entry name" value="Transket_pyr"/>
    <property type="match status" value="1"/>
</dbReference>
<gene>
    <name evidence="18" type="ORF">CYCME_0371</name>
</gene>
<evidence type="ECO:0000259" key="17">
    <source>
        <dbReference type="SMART" id="SM00861"/>
    </source>
</evidence>
<evidence type="ECO:0000256" key="15">
    <source>
        <dbReference type="PIRSR" id="PIRSR605478-4"/>
    </source>
</evidence>
<dbReference type="RefSeq" id="WP_020931954.1">
    <property type="nucleotide sequence ID" value="NC_021917.1"/>
</dbReference>
<dbReference type="HOGENOM" id="CLU_009227_0_0_6"/>
<evidence type="ECO:0000256" key="16">
    <source>
        <dbReference type="PIRSR" id="PIRSR605478-5"/>
    </source>
</evidence>
<dbReference type="Pfam" id="PF00456">
    <property type="entry name" value="Transketolase_N"/>
    <property type="match status" value="1"/>
</dbReference>